<reference evidence="2 3" key="1">
    <citation type="submission" date="2016-05" db="EMBL/GenBank/DDBJ databases">
        <title>Niabella ginsenosidivorans BS26 whole genome sequencing.</title>
        <authorList>
            <person name="Im W.T."/>
            <person name="Siddiqi M.Z."/>
        </authorList>
    </citation>
    <scope>NUCLEOTIDE SEQUENCE [LARGE SCALE GENOMIC DNA]</scope>
    <source>
        <strain evidence="2 3">BS26</strain>
    </source>
</reference>
<feature type="domain" description="DUF7674" evidence="1">
    <location>
        <begin position="24"/>
        <end position="129"/>
    </location>
</feature>
<evidence type="ECO:0000313" key="2">
    <source>
        <dbReference type="EMBL" id="ANH80814.1"/>
    </source>
</evidence>
<dbReference type="STRING" id="1176587.A8C56_07325"/>
<accession>A0A1A9I2K4</accession>
<dbReference type="Pfam" id="PF24722">
    <property type="entry name" value="DUF7674"/>
    <property type="match status" value="1"/>
</dbReference>
<dbReference type="Proteomes" id="UP000077667">
    <property type="component" value="Chromosome"/>
</dbReference>
<evidence type="ECO:0000259" key="1">
    <source>
        <dbReference type="Pfam" id="PF24722"/>
    </source>
</evidence>
<dbReference type="AlphaFoldDB" id="A0A1A9I2K4"/>
<dbReference type="KEGG" id="nia:A8C56_07325"/>
<proteinExistence type="predicted"/>
<evidence type="ECO:0000313" key="3">
    <source>
        <dbReference type="Proteomes" id="UP000077667"/>
    </source>
</evidence>
<dbReference type="InterPro" id="IPR056091">
    <property type="entry name" value="DUF7674"/>
</dbReference>
<keyword evidence="3" id="KW-1185">Reference proteome</keyword>
<dbReference type="EMBL" id="CP015772">
    <property type="protein sequence ID" value="ANH80814.1"/>
    <property type="molecule type" value="Genomic_DNA"/>
</dbReference>
<sequence>MECIWQYSCIIKTTIMNQYEIPAMIEDKIPGICPEIKKISAFGDAVQIMNVLAGYSKKMLSLHNLPKVIQCMRLVGTIYGKGNRFVKSAIENVFVFSFSSWQAKCNDREWKVIQTKIPVTLYSVYVQQMSTSGL</sequence>
<gene>
    <name evidence="2" type="ORF">A8C56_07325</name>
</gene>
<organism evidence="2 3">
    <name type="scientific">Niabella ginsenosidivorans</name>
    <dbReference type="NCBI Taxonomy" id="1176587"/>
    <lineage>
        <taxon>Bacteria</taxon>
        <taxon>Pseudomonadati</taxon>
        <taxon>Bacteroidota</taxon>
        <taxon>Chitinophagia</taxon>
        <taxon>Chitinophagales</taxon>
        <taxon>Chitinophagaceae</taxon>
        <taxon>Niabella</taxon>
    </lineage>
</organism>
<protein>
    <recommendedName>
        <fullName evidence="1">DUF7674 domain-containing protein</fullName>
    </recommendedName>
</protein>
<name>A0A1A9I2K4_9BACT</name>